<evidence type="ECO:0000256" key="4">
    <source>
        <dbReference type="ARBA" id="ARBA00022448"/>
    </source>
</evidence>
<dbReference type="RefSeq" id="WP_028386603.1">
    <property type="nucleotide sequence ID" value="NZ_CAAAHN010000021.1"/>
</dbReference>
<dbReference type="InterPro" id="IPR047040">
    <property type="entry name" value="FlhF__GTPase_dom"/>
</dbReference>
<evidence type="ECO:0000256" key="8">
    <source>
        <dbReference type="ARBA" id="ARBA00022927"/>
    </source>
</evidence>
<dbReference type="EMBL" id="LNYC01000022">
    <property type="protein sequence ID" value="KTD02058.1"/>
    <property type="molecule type" value="Genomic_DNA"/>
</dbReference>
<dbReference type="Gene3D" id="3.40.50.300">
    <property type="entry name" value="P-loop containing nucleotide triphosphate hydrolases"/>
    <property type="match status" value="1"/>
</dbReference>
<dbReference type="InterPro" id="IPR000897">
    <property type="entry name" value="SRP54_GTPase_dom"/>
</dbReference>
<keyword evidence="9" id="KW-0342">GTP-binding</keyword>
<proteinExistence type="inferred from homology"/>
<evidence type="ECO:0000313" key="14">
    <source>
        <dbReference type="EMBL" id="KTD02058.1"/>
    </source>
</evidence>
<dbReference type="GO" id="GO:0003924">
    <property type="term" value="F:GTPase activity"/>
    <property type="evidence" value="ECO:0007669"/>
    <property type="project" value="InterPro"/>
</dbReference>
<evidence type="ECO:0000256" key="9">
    <source>
        <dbReference type="ARBA" id="ARBA00023134"/>
    </source>
</evidence>
<name>A0A0W0U2S7_9GAMM</name>
<dbReference type="Proteomes" id="UP000054785">
    <property type="component" value="Unassembled WGS sequence"/>
</dbReference>
<dbReference type="InterPro" id="IPR027417">
    <property type="entry name" value="P-loop_NTPase"/>
</dbReference>
<dbReference type="PANTHER" id="PTHR43134:SF3">
    <property type="entry name" value="FLAGELLAR BIOSYNTHESIS PROTEIN FLHF"/>
    <property type="match status" value="1"/>
</dbReference>
<keyword evidence="10" id="KW-0472">Membrane</keyword>
<evidence type="ECO:0000256" key="6">
    <source>
        <dbReference type="ARBA" id="ARBA00022741"/>
    </source>
</evidence>
<evidence type="ECO:0000256" key="10">
    <source>
        <dbReference type="ARBA" id="ARBA00023136"/>
    </source>
</evidence>
<dbReference type="SUPFAM" id="SSF52540">
    <property type="entry name" value="P-loop containing nucleoside triphosphate hydrolases"/>
    <property type="match status" value="1"/>
</dbReference>
<evidence type="ECO:0000256" key="7">
    <source>
        <dbReference type="ARBA" id="ARBA00022795"/>
    </source>
</evidence>
<dbReference type="InterPro" id="IPR003593">
    <property type="entry name" value="AAA+_ATPase"/>
</dbReference>
<dbReference type="SMART" id="SM00962">
    <property type="entry name" value="SRP54"/>
    <property type="match status" value="1"/>
</dbReference>
<accession>A0A0W0U2S7</accession>
<keyword evidence="14" id="KW-0282">Flagellum</keyword>
<comment type="function">
    <text evidence="12">Necessary for flagellar biosynthesis. May be involved in translocation of the flagellum.</text>
</comment>
<dbReference type="SMART" id="SM00382">
    <property type="entry name" value="AAA"/>
    <property type="match status" value="1"/>
</dbReference>
<organism evidence="14 15">
    <name type="scientific">Legionella geestiana</name>
    <dbReference type="NCBI Taxonomy" id="45065"/>
    <lineage>
        <taxon>Bacteria</taxon>
        <taxon>Pseudomonadati</taxon>
        <taxon>Pseudomonadota</taxon>
        <taxon>Gammaproteobacteria</taxon>
        <taxon>Legionellales</taxon>
        <taxon>Legionellaceae</taxon>
        <taxon>Legionella</taxon>
    </lineage>
</organism>
<dbReference type="CDD" id="cd17873">
    <property type="entry name" value="FlhF"/>
    <property type="match status" value="1"/>
</dbReference>
<keyword evidence="4" id="KW-0813">Transport</keyword>
<dbReference type="Pfam" id="PF00448">
    <property type="entry name" value="SRP54"/>
    <property type="match status" value="1"/>
</dbReference>
<protein>
    <recommendedName>
        <fullName evidence="3">Flagellar biosynthesis protein FlhF</fullName>
    </recommendedName>
    <alternativeName>
        <fullName evidence="13">Flagella-associated GTP-binding protein</fullName>
    </alternativeName>
</protein>
<keyword evidence="5" id="KW-1003">Cell membrane</keyword>
<keyword evidence="11" id="KW-1006">Bacterial flagellum protein export</keyword>
<keyword evidence="15" id="KW-1185">Reference proteome</keyword>
<dbReference type="AlphaFoldDB" id="A0A0W0U2S7"/>
<evidence type="ECO:0000256" key="11">
    <source>
        <dbReference type="ARBA" id="ARBA00023225"/>
    </source>
</evidence>
<comment type="caution">
    <text evidence="14">The sequence shown here is derived from an EMBL/GenBank/DDBJ whole genome shotgun (WGS) entry which is preliminary data.</text>
</comment>
<keyword evidence="14" id="KW-0969">Cilium</keyword>
<evidence type="ECO:0000256" key="3">
    <source>
        <dbReference type="ARBA" id="ARBA00014919"/>
    </source>
</evidence>
<dbReference type="PATRIC" id="fig|45065.4.peg.805"/>
<evidence type="ECO:0000256" key="2">
    <source>
        <dbReference type="ARBA" id="ARBA00008531"/>
    </source>
</evidence>
<dbReference type="OrthoDB" id="9778554at2"/>
<evidence type="ECO:0000313" key="15">
    <source>
        <dbReference type="Proteomes" id="UP000054785"/>
    </source>
</evidence>
<comment type="subcellular location">
    <subcellularLocation>
        <location evidence="1">Cell membrane</location>
        <topology evidence="1">Peripheral membrane protein</topology>
        <orientation evidence="1">Cytoplasmic side</orientation>
    </subcellularLocation>
</comment>
<keyword evidence="8" id="KW-0653">Protein transport</keyword>
<evidence type="ECO:0000256" key="5">
    <source>
        <dbReference type="ARBA" id="ARBA00022475"/>
    </source>
</evidence>
<dbReference type="GO" id="GO:0044781">
    <property type="term" value="P:bacterial-type flagellum organization"/>
    <property type="evidence" value="ECO:0007669"/>
    <property type="project" value="UniProtKB-KW"/>
</dbReference>
<dbReference type="GO" id="GO:0005047">
    <property type="term" value="F:signal recognition particle binding"/>
    <property type="evidence" value="ECO:0007669"/>
    <property type="project" value="TreeGrafter"/>
</dbReference>
<dbReference type="STRING" id="45065.Lgee_0750"/>
<dbReference type="GO" id="GO:0015031">
    <property type="term" value="P:protein transport"/>
    <property type="evidence" value="ECO:0007669"/>
    <property type="project" value="UniProtKB-KW"/>
</dbReference>
<dbReference type="PANTHER" id="PTHR43134">
    <property type="entry name" value="SIGNAL RECOGNITION PARTICLE RECEPTOR SUBUNIT ALPHA"/>
    <property type="match status" value="1"/>
</dbReference>
<sequence>MKLEKFYAESMPQAISIIQKKLGAEAIIYSQVQKDNFVEVVAGTPHKDVLPEKPASKEAPALNNLESSRRVRIQKLDSEALNEELALMEKRHLFQYKMRKLKFDHAFIEKCFKAWSQHCALADIDSDDQIIKMLLSEVRVSPEEFIEGKNICALIGPTGVGKSTTLAKLAKRYISRHGSDSLGIISTDFQRIIKKNQFYYLGKLLNIDIEYARDMHELRQAIELFHEKDLILIDTAGINQNDNEKVAEMLETITVDGIRISLYLVLPCNLQPDILNDVVEHFKLPNTDGCIITKKDESKSIAPCLSVILNHNLRIAYVCDGQNIAKDIHVANKIELINDVFEMA</sequence>
<evidence type="ECO:0000256" key="12">
    <source>
        <dbReference type="ARBA" id="ARBA00025337"/>
    </source>
</evidence>
<keyword evidence="14" id="KW-0966">Cell projection</keyword>
<keyword evidence="6" id="KW-0547">Nucleotide-binding</keyword>
<dbReference type="GO" id="GO:0005525">
    <property type="term" value="F:GTP binding"/>
    <property type="evidence" value="ECO:0007669"/>
    <property type="project" value="UniProtKB-KW"/>
</dbReference>
<evidence type="ECO:0000256" key="1">
    <source>
        <dbReference type="ARBA" id="ARBA00004413"/>
    </source>
</evidence>
<reference evidence="14 15" key="1">
    <citation type="submission" date="2015-11" db="EMBL/GenBank/DDBJ databases">
        <title>Genomic analysis of 38 Legionella species identifies large and diverse effector repertoires.</title>
        <authorList>
            <person name="Burstein D."/>
            <person name="Amaro F."/>
            <person name="Zusman T."/>
            <person name="Lifshitz Z."/>
            <person name="Cohen O."/>
            <person name="Gilbert J.A."/>
            <person name="Pupko T."/>
            <person name="Shuman H.A."/>
            <person name="Segal G."/>
        </authorList>
    </citation>
    <scope>NUCLEOTIDE SEQUENCE [LARGE SCALE GENOMIC DNA]</scope>
    <source>
        <strain evidence="14 15">ATCC 49504</strain>
    </source>
</reference>
<evidence type="ECO:0000256" key="13">
    <source>
        <dbReference type="ARBA" id="ARBA00030866"/>
    </source>
</evidence>
<gene>
    <name evidence="14" type="ORF">Lgee_0750</name>
</gene>
<comment type="similarity">
    <text evidence="2">Belongs to the GTP-binding SRP family.</text>
</comment>
<dbReference type="GO" id="GO:0006614">
    <property type="term" value="P:SRP-dependent cotranslational protein targeting to membrane"/>
    <property type="evidence" value="ECO:0007669"/>
    <property type="project" value="InterPro"/>
</dbReference>
<keyword evidence="7" id="KW-1005">Bacterial flagellum biogenesis</keyword>
<dbReference type="Gene3D" id="1.20.120.1380">
    <property type="entry name" value="Flagellar FlhF biosynthesis protein, N domain"/>
    <property type="match status" value="1"/>
</dbReference>
<dbReference type="GO" id="GO:0005886">
    <property type="term" value="C:plasma membrane"/>
    <property type="evidence" value="ECO:0007669"/>
    <property type="project" value="UniProtKB-SubCell"/>
</dbReference>
<dbReference type="FunFam" id="3.40.50.300:FF:000695">
    <property type="entry name" value="Flagellar biosynthesis regulator FlhF"/>
    <property type="match status" value="1"/>
</dbReference>